<dbReference type="OrthoDB" id="9814308at2"/>
<keyword evidence="5" id="KW-1185">Reference proteome</keyword>
<dbReference type="SUPFAM" id="SSF55811">
    <property type="entry name" value="Nudix"/>
    <property type="match status" value="1"/>
</dbReference>
<feature type="domain" description="Nudix hydrolase" evidence="3">
    <location>
        <begin position="1"/>
        <end position="167"/>
    </location>
</feature>
<dbReference type="GO" id="GO:0016787">
    <property type="term" value="F:hydrolase activity"/>
    <property type="evidence" value="ECO:0007669"/>
    <property type="project" value="UniProtKB-KW"/>
</dbReference>
<organism evidence="4 5">
    <name type="scientific">Streptomyces kanamyceticus</name>
    <dbReference type="NCBI Taxonomy" id="1967"/>
    <lineage>
        <taxon>Bacteria</taxon>
        <taxon>Bacillati</taxon>
        <taxon>Actinomycetota</taxon>
        <taxon>Actinomycetes</taxon>
        <taxon>Kitasatosporales</taxon>
        <taxon>Streptomycetaceae</taxon>
        <taxon>Streptomyces</taxon>
    </lineage>
</organism>
<keyword evidence="2" id="KW-0378">Hydrolase</keyword>
<evidence type="ECO:0000313" key="5">
    <source>
        <dbReference type="Proteomes" id="UP000325529"/>
    </source>
</evidence>
<evidence type="ECO:0000256" key="2">
    <source>
        <dbReference type="ARBA" id="ARBA00022801"/>
    </source>
</evidence>
<evidence type="ECO:0000259" key="3">
    <source>
        <dbReference type="PROSITE" id="PS51462"/>
    </source>
</evidence>
<dbReference type="InterPro" id="IPR000086">
    <property type="entry name" value="NUDIX_hydrolase_dom"/>
</dbReference>
<dbReference type="InterPro" id="IPR015797">
    <property type="entry name" value="NUDIX_hydrolase-like_dom_sf"/>
</dbReference>
<dbReference type="Gene3D" id="3.90.79.10">
    <property type="entry name" value="Nucleoside Triphosphate Pyrophosphohydrolase"/>
    <property type="match status" value="1"/>
</dbReference>
<evidence type="ECO:0000256" key="1">
    <source>
        <dbReference type="ARBA" id="ARBA00001946"/>
    </source>
</evidence>
<evidence type="ECO:0000313" key="4">
    <source>
        <dbReference type="EMBL" id="QEU89808.1"/>
    </source>
</evidence>
<dbReference type="PANTHER" id="PTHR43046:SF16">
    <property type="entry name" value="ADP-RIBOSE PYROPHOSPHATASE YJHB-RELATED"/>
    <property type="match status" value="1"/>
</dbReference>
<protein>
    <submittedName>
        <fullName evidence="4">NUDIX domain-containing protein</fullName>
    </submittedName>
</protein>
<dbReference type="KEGG" id="ska:CP970_01565"/>
<dbReference type="EMBL" id="CP023699">
    <property type="protein sequence ID" value="QEU89808.1"/>
    <property type="molecule type" value="Genomic_DNA"/>
</dbReference>
<sequence length="176" mass="20104">MFNRAGLPLLRKRVLVAAARLSLTVTHTRASRSPFTEFAPELVRSERSHPDSQSVTNQGFWRSFWRPGGGMDLTDTLPGTAVREVKEETGLDVEITGLVGTHPDDKHIIAYMDGEVWRQFNVCFMAGIIGGQLEFSDESTELRFVRPAELDDLPTHHTHRLRLRHFLERRKQPCLR</sequence>
<dbReference type="Proteomes" id="UP000325529">
    <property type="component" value="Chromosome"/>
</dbReference>
<dbReference type="Pfam" id="PF00293">
    <property type="entry name" value="NUDIX"/>
    <property type="match status" value="1"/>
</dbReference>
<comment type="cofactor">
    <cofactor evidence="1">
        <name>Mg(2+)</name>
        <dbReference type="ChEBI" id="CHEBI:18420"/>
    </cofactor>
</comment>
<name>A0A5J6G793_STRKN</name>
<dbReference type="AlphaFoldDB" id="A0A5J6G793"/>
<dbReference type="PROSITE" id="PS51462">
    <property type="entry name" value="NUDIX"/>
    <property type="match status" value="1"/>
</dbReference>
<proteinExistence type="predicted"/>
<reference evidence="4 5" key="1">
    <citation type="submission" date="2017-09" db="EMBL/GenBank/DDBJ databases">
        <authorList>
            <person name="Lee N."/>
            <person name="Cho B.-K."/>
        </authorList>
    </citation>
    <scope>NUCLEOTIDE SEQUENCE [LARGE SCALE GENOMIC DNA]</scope>
    <source>
        <strain evidence="4 5">ATCC 12853</strain>
    </source>
</reference>
<dbReference type="PANTHER" id="PTHR43046">
    <property type="entry name" value="GDP-MANNOSE MANNOSYL HYDROLASE"/>
    <property type="match status" value="1"/>
</dbReference>
<gene>
    <name evidence="4" type="ORF">CP970_01565</name>
</gene>
<accession>A0A5J6G793</accession>